<keyword evidence="1" id="KW-0472">Membrane</keyword>
<keyword evidence="1" id="KW-0812">Transmembrane</keyword>
<organism evidence="2 3">
    <name type="scientific">Sulfitobacter sediminis</name>
    <dbReference type="NCBI Taxonomy" id="3234186"/>
    <lineage>
        <taxon>Bacteria</taxon>
        <taxon>Pseudomonadati</taxon>
        <taxon>Pseudomonadota</taxon>
        <taxon>Alphaproteobacteria</taxon>
        <taxon>Rhodobacterales</taxon>
        <taxon>Roseobacteraceae</taxon>
        <taxon>Sulfitobacter</taxon>
    </lineage>
</organism>
<keyword evidence="1" id="KW-1133">Transmembrane helix</keyword>
<dbReference type="Pfam" id="PF04657">
    <property type="entry name" value="DMT_YdcZ"/>
    <property type="match status" value="1"/>
</dbReference>
<proteinExistence type="predicted"/>
<dbReference type="PANTHER" id="PTHR34821:SF2">
    <property type="entry name" value="INNER MEMBRANE PROTEIN YDCZ"/>
    <property type="match status" value="1"/>
</dbReference>
<comment type="caution">
    <text evidence="2">The sequence shown here is derived from an EMBL/GenBank/DDBJ whole genome shotgun (WGS) entry which is preliminary data.</text>
</comment>
<keyword evidence="3" id="KW-1185">Reference proteome</keyword>
<dbReference type="EMBL" id="JBFNXX010000014">
    <property type="protein sequence ID" value="MEW9921294.1"/>
    <property type="molecule type" value="Genomic_DNA"/>
</dbReference>
<dbReference type="InterPro" id="IPR006750">
    <property type="entry name" value="YdcZ"/>
</dbReference>
<feature type="transmembrane region" description="Helical" evidence="1">
    <location>
        <begin position="128"/>
        <end position="146"/>
    </location>
</feature>
<dbReference type="Proteomes" id="UP001556098">
    <property type="component" value="Unassembled WGS sequence"/>
</dbReference>
<feature type="transmembrane region" description="Helical" evidence="1">
    <location>
        <begin position="96"/>
        <end position="116"/>
    </location>
</feature>
<name>A0ABV3RSH6_9RHOB</name>
<evidence type="ECO:0000256" key="1">
    <source>
        <dbReference type="SAM" id="Phobius"/>
    </source>
</evidence>
<dbReference type="RefSeq" id="WP_367878994.1">
    <property type="nucleotide sequence ID" value="NZ_JBFNXX010000014.1"/>
</dbReference>
<feature type="transmembrane region" description="Helical" evidence="1">
    <location>
        <begin position="35"/>
        <end position="56"/>
    </location>
</feature>
<reference evidence="2 3" key="1">
    <citation type="submission" date="2024-07" db="EMBL/GenBank/DDBJ databases">
        <title>Marimonas sp.nov., isolated from tidal-flat sediment.</title>
        <authorList>
            <person name="Jayan J.N."/>
            <person name="Lee S.S."/>
        </authorList>
    </citation>
    <scope>NUCLEOTIDE SEQUENCE [LARGE SCALE GENOMIC DNA]</scope>
    <source>
        <strain evidence="2 3">MJW-29</strain>
    </source>
</reference>
<dbReference type="PANTHER" id="PTHR34821">
    <property type="entry name" value="INNER MEMBRANE PROTEIN YDCZ"/>
    <property type="match status" value="1"/>
</dbReference>
<evidence type="ECO:0000313" key="2">
    <source>
        <dbReference type="EMBL" id="MEW9921294.1"/>
    </source>
</evidence>
<accession>A0ABV3RSH6</accession>
<gene>
    <name evidence="2" type="ORF">AB2B41_16915</name>
</gene>
<sequence length="147" mass="14987">MSLIWPMLVVGAIGFTLSQQPVINAATAQTLNSPFAAAAFSLTISAVVVFAIFLATGAPTRPAQVLDLPWWSILAGVIGAAFVAGGAMLLPLTGAALFFVCLVAGQLLGAVFADLVGTFGLEPRGLSFQKIAGVLLAFVGAALVRWG</sequence>
<protein>
    <submittedName>
        <fullName evidence="2">DMT family transporter</fullName>
    </submittedName>
</protein>
<evidence type="ECO:0000313" key="3">
    <source>
        <dbReference type="Proteomes" id="UP001556098"/>
    </source>
</evidence>
<feature type="transmembrane region" description="Helical" evidence="1">
    <location>
        <begin position="68"/>
        <end position="90"/>
    </location>
</feature>